<evidence type="ECO:0000313" key="3">
    <source>
        <dbReference type="Proteomes" id="UP000018689"/>
    </source>
</evidence>
<evidence type="ECO:0000313" key="2">
    <source>
        <dbReference type="EMBL" id="AHC38903.1"/>
    </source>
</evidence>
<dbReference type="SUPFAM" id="SSF48403">
    <property type="entry name" value="Ankyrin repeat"/>
    <property type="match status" value="1"/>
</dbReference>
<keyword evidence="3" id="KW-1185">Reference proteome</keyword>
<gene>
    <name evidence="2" type="ORF">EMUR_00215</name>
</gene>
<dbReference type="HOGENOM" id="CLU_425628_0_0_5"/>
<evidence type="ECO:0000256" key="1">
    <source>
        <dbReference type="SAM" id="Phobius"/>
    </source>
</evidence>
<dbReference type="EMBL" id="CP006917">
    <property type="protein sequence ID" value="AHC38903.1"/>
    <property type="molecule type" value="Genomic_DNA"/>
</dbReference>
<protein>
    <submittedName>
        <fullName evidence="2">Ankyrin</fullName>
    </submittedName>
</protein>
<organism evidence="2 3">
    <name type="scientific">Ehrlichia muris AS145</name>
    <dbReference type="NCBI Taxonomy" id="1423892"/>
    <lineage>
        <taxon>Bacteria</taxon>
        <taxon>Pseudomonadati</taxon>
        <taxon>Pseudomonadota</taxon>
        <taxon>Alphaproteobacteria</taxon>
        <taxon>Rickettsiales</taxon>
        <taxon>Anaplasmataceae</taxon>
        <taxon>Ehrlichia</taxon>
    </lineage>
</organism>
<accession>V9R6G6</accession>
<feature type="transmembrane region" description="Helical" evidence="1">
    <location>
        <begin position="549"/>
        <end position="574"/>
    </location>
</feature>
<name>V9R6G6_9RICK</name>
<feature type="transmembrane region" description="Helical" evidence="1">
    <location>
        <begin position="321"/>
        <end position="340"/>
    </location>
</feature>
<keyword evidence="1" id="KW-1133">Transmembrane helix</keyword>
<dbReference type="Proteomes" id="UP000018689">
    <property type="component" value="Chromosome"/>
</dbReference>
<dbReference type="KEGG" id="emr:EMUR_00215"/>
<reference evidence="2 3" key="1">
    <citation type="journal article" date="2014" name="Genome Announc.">
        <title>Complete Genome Sequence of Ehrlichia muris Strain AS145T, a Model Monocytotropic Ehrlichia Strain.</title>
        <authorList>
            <person name="Thirumalapura N.R."/>
            <person name="Qin X."/>
            <person name="Kuriakose J.A."/>
            <person name="Walker D.H."/>
        </authorList>
    </citation>
    <scope>NUCLEOTIDE SEQUENCE [LARGE SCALE GENOMIC DNA]</scope>
    <source>
        <strain evidence="3">AS154</strain>
    </source>
</reference>
<dbReference type="RefSeq" id="WP_024071689.1">
    <property type="nucleotide sequence ID" value="NC_023063.1"/>
</dbReference>
<dbReference type="Gene3D" id="1.25.40.20">
    <property type="entry name" value="Ankyrin repeat-containing domain"/>
    <property type="match status" value="1"/>
</dbReference>
<sequence length="612" mass="69892">MLIIRKMAITQYTRPVLFSEILAHNVSFLKTLESLEAEDVLLLKDELGSVFYYLIMSLYDISGIQDNSINTIKDRLKTVLLRAIRQSSIDESQVAGCQATELREMSNKLKLAYQSVSNRVCETLLNIIGNETSQEETDPEVIQQCKIEMFDSVRRAVEILAGKINTAVAEQRISVQQVSEFLSSSNGSGDARLPGDMMSALVQLYFLIDESECADSSYLLVRTFLMSFSQYKLDAQGRNSMHYAVNMCNQRKQENFLCEIIQLLVYERIEMVGEPDNYGNNPMHYAACAPYMNYIVIQYFAKNAPLIFTQQNAHGDTPLHVMSYMYFISFAKVLSAYNVLYQNDMNKNLKPIVNNKMNINAIKCKLRISVQNQKMLVKEVKAYIVECIESYRLLLTMVSFDQLCEVKNSLGHTVYDIIHANMTSISNKNLEALFRDFSQVSSRLPIYDSRVDAQHALCVNLCFSDQYKIVGYNRFGHVLYALTKRMYDLMSCKFAAVSNAKATYEAIKNERGDFKFLFLLVLTLFLTLCVVNVVLGFKVKSIFGLEQGVYRSVLFSVISSVFFASVSLCCFLYAQYSNRINDEIMNQEERTIKSILLSHLDIEEIDIAKKIM</sequence>
<dbReference type="OrthoDB" id="7163177at2"/>
<dbReference type="AlphaFoldDB" id="V9R6G6"/>
<dbReference type="PATRIC" id="fig|1423892.3.peg.45"/>
<keyword evidence="1" id="KW-0472">Membrane</keyword>
<keyword evidence="1" id="KW-0812">Transmembrane</keyword>
<dbReference type="STRING" id="1423892.EMUR_00215"/>
<dbReference type="InterPro" id="IPR036770">
    <property type="entry name" value="Ankyrin_rpt-contain_sf"/>
</dbReference>
<feature type="transmembrane region" description="Helical" evidence="1">
    <location>
        <begin position="516"/>
        <end position="537"/>
    </location>
</feature>
<proteinExistence type="predicted"/>